<sequence>MHNGLISLASVEYSSITTDDLSPTSTAASINYFTPLDGIRPHLKFNAIPKEGEMERNYNHVEEIIIENVHRKEDSNTLDTTGFQFFNSPVKLNVFTNDVDIKK</sequence>
<protein>
    <submittedName>
        <fullName evidence="1">Uncharacterized protein</fullName>
    </submittedName>
</protein>
<evidence type="ECO:0000313" key="1">
    <source>
        <dbReference type="EMBL" id="TFK33593.1"/>
    </source>
</evidence>
<name>A0A5C3LMT5_9AGAR</name>
<accession>A0A5C3LMT5</accession>
<proteinExistence type="predicted"/>
<organism evidence="1 2">
    <name type="scientific">Crucibulum laeve</name>
    <dbReference type="NCBI Taxonomy" id="68775"/>
    <lineage>
        <taxon>Eukaryota</taxon>
        <taxon>Fungi</taxon>
        <taxon>Dikarya</taxon>
        <taxon>Basidiomycota</taxon>
        <taxon>Agaricomycotina</taxon>
        <taxon>Agaricomycetes</taxon>
        <taxon>Agaricomycetidae</taxon>
        <taxon>Agaricales</taxon>
        <taxon>Agaricineae</taxon>
        <taxon>Nidulariaceae</taxon>
        <taxon>Crucibulum</taxon>
    </lineage>
</organism>
<keyword evidence="2" id="KW-1185">Reference proteome</keyword>
<dbReference type="Proteomes" id="UP000308652">
    <property type="component" value="Unassembled WGS sequence"/>
</dbReference>
<reference evidence="1 2" key="1">
    <citation type="journal article" date="2019" name="Nat. Ecol. Evol.">
        <title>Megaphylogeny resolves global patterns of mushroom evolution.</title>
        <authorList>
            <person name="Varga T."/>
            <person name="Krizsan K."/>
            <person name="Foldi C."/>
            <person name="Dima B."/>
            <person name="Sanchez-Garcia M."/>
            <person name="Sanchez-Ramirez S."/>
            <person name="Szollosi G.J."/>
            <person name="Szarkandi J.G."/>
            <person name="Papp V."/>
            <person name="Albert L."/>
            <person name="Andreopoulos W."/>
            <person name="Angelini C."/>
            <person name="Antonin V."/>
            <person name="Barry K.W."/>
            <person name="Bougher N.L."/>
            <person name="Buchanan P."/>
            <person name="Buyck B."/>
            <person name="Bense V."/>
            <person name="Catcheside P."/>
            <person name="Chovatia M."/>
            <person name="Cooper J."/>
            <person name="Damon W."/>
            <person name="Desjardin D."/>
            <person name="Finy P."/>
            <person name="Geml J."/>
            <person name="Haridas S."/>
            <person name="Hughes K."/>
            <person name="Justo A."/>
            <person name="Karasinski D."/>
            <person name="Kautmanova I."/>
            <person name="Kiss B."/>
            <person name="Kocsube S."/>
            <person name="Kotiranta H."/>
            <person name="LaButti K.M."/>
            <person name="Lechner B.E."/>
            <person name="Liimatainen K."/>
            <person name="Lipzen A."/>
            <person name="Lukacs Z."/>
            <person name="Mihaltcheva S."/>
            <person name="Morgado L.N."/>
            <person name="Niskanen T."/>
            <person name="Noordeloos M.E."/>
            <person name="Ohm R.A."/>
            <person name="Ortiz-Santana B."/>
            <person name="Ovrebo C."/>
            <person name="Racz N."/>
            <person name="Riley R."/>
            <person name="Savchenko A."/>
            <person name="Shiryaev A."/>
            <person name="Soop K."/>
            <person name="Spirin V."/>
            <person name="Szebenyi C."/>
            <person name="Tomsovsky M."/>
            <person name="Tulloss R.E."/>
            <person name="Uehling J."/>
            <person name="Grigoriev I.V."/>
            <person name="Vagvolgyi C."/>
            <person name="Papp T."/>
            <person name="Martin F.M."/>
            <person name="Miettinen O."/>
            <person name="Hibbett D.S."/>
            <person name="Nagy L.G."/>
        </authorList>
    </citation>
    <scope>NUCLEOTIDE SEQUENCE [LARGE SCALE GENOMIC DNA]</scope>
    <source>
        <strain evidence="1 2">CBS 166.37</strain>
    </source>
</reference>
<dbReference type="STRING" id="68775.A0A5C3LMT5"/>
<dbReference type="OrthoDB" id="412788at2759"/>
<gene>
    <name evidence="1" type="ORF">BDQ12DRAFT_766417</name>
</gene>
<evidence type="ECO:0000313" key="2">
    <source>
        <dbReference type="Proteomes" id="UP000308652"/>
    </source>
</evidence>
<dbReference type="EMBL" id="ML213645">
    <property type="protein sequence ID" value="TFK33593.1"/>
    <property type="molecule type" value="Genomic_DNA"/>
</dbReference>
<dbReference type="AlphaFoldDB" id="A0A5C3LMT5"/>